<dbReference type="InterPro" id="IPR016162">
    <property type="entry name" value="Ald_DH_N"/>
</dbReference>
<protein>
    <submittedName>
        <fullName evidence="6">Aldehyde dehydrogenase</fullName>
    </submittedName>
</protein>
<keyword evidence="7" id="KW-1185">Reference proteome</keyword>
<evidence type="ECO:0000313" key="7">
    <source>
        <dbReference type="Proteomes" id="UP000494330"/>
    </source>
</evidence>
<evidence type="ECO:0000256" key="4">
    <source>
        <dbReference type="RuleBase" id="RU003345"/>
    </source>
</evidence>
<sequence>MDLSHPFHMLIDGERVGADTLLPVVDPADEQVFAHAPDCSRDQLDRAVAAARRAFPAWRAVPVEQRRALLEQFAPRVEAARDELAALLTREQGKPLAFAQLEFHSLLRFMQGQCKLTFPQEVVNEDSPQRRSITRRVPLGVVAALAPWNFPVLLAWWKVIPALLAGNTVVLKPSPLTPLTVLRIAELLADILPPGVINVISGGDDLGPWLSAHPGVDKVSFTGSTETGRRVMAGAAPTLKRLTLELGGNDAAIVLPDADVDTLIPSLFWAAFTNSGQVCIAAKRLYVHRDCYDAVRDGLIAYAKDVVVGPGTDPRSQLGPIQNARQYRRVLDLIDETRRAGLNICFQGKVPSGPGYFVPVTLVDNPPEDARVVSEEAFGPVLPILRYDSIDEVVERVNAGPYGLGGSIWGRDEALAAQVAERIGSGTVWINESMYLAPDVPFAGHGQSGLGIEHGVEGMLACTEPQTITIKRH</sequence>
<dbReference type="InterPro" id="IPR016163">
    <property type="entry name" value="Ald_DH_C"/>
</dbReference>
<dbReference type="PANTHER" id="PTHR11699">
    <property type="entry name" value="ALDEHYDE DEHYDROGENASE-RELATED"/>
    <property type="match status" value="1"/>
</dbReference>
<evidence type="ECO:0000313" key="6">
    <source>
        <dbReference type="EMBL" id="VWB32029.1"/>
    </source>
</evidence>
<dbReference type="SUPFAM" id="SSF53720">
    <property type="entry name" value="ALDH-like"/>
    <property type="match status" value="1"/>
</dbReference>
<dbReference type="FunFam" id="3.40.605.10:FF:000007">
    <property type="entry name" value="NAD/NADP-dependent betaine aldehyde dehydrogenase"/>
    <property type="match status" value="1"/>
</dbReference>
<reference evidence="6 7" key="1">
    <citation type="submission" date="2019-09" db="EMBL/GenBank/DDBJ databases">
        <authorList>
            <person name="Depoorter E."/>
        </authorList>
    </citation>
    <scope>NUCLEOTIDE SEQUENCE [LARGE SCALE GENOMIC DNA]</scope>
    <source>
        <strain evidence="6">LMG 30113</strain>
    </source>
</reference>
<dbReference type="InterPro" id="IPR044086">
    <property type="entry name" value="LUC3-like"/>
</dbReference>
<dbReference type="CDD" id="cd07106">
    <property type="entry name" value="ALDH_AldA-AAD23400"/>
    <property type="match status" value="1"/>
</dbReference>
<feature type="domain" description="Aldehyde dehydrogenase" evidence="5">
    <location>
        <begin position="20"/>
        <end position="468"/>
    </location>
</feature>
<dbReference type="Gene3D" id="3.40.309.10">
    <property type="entry name" value="Aldehyde Dehydrogenase, Chain A, domain 2"/>
    <property type="match status" value="1"/>
</dbReference>
<proteinExistence type="inferred from homology"/>
<dbReference type="Gene3D" id="3.40.605.10">
    <property type="entry name" value="Aldehyde Dehydrogenase, Chain A, domain 1"/>
    <property type="match status" value="1"/>
</dbReference>
<dbReference type="GO" id="GO:0016620">
    <property type="term" value="F:oxidoreductase activity, acting on the aldehyde or oxo group of donors, NAD or NADP as acceptor"/>
    <property type="evidence" value="ECO:0007669"/>
    <property type="project" value="InterPro"/>
</dbReference>
<comment type="similarity">
    <text evidence="1 4">Belongs to the aldehyde dehydrogenase family.</text>
</comment>
<evidence type="ECO:0000259" key="5">
    <source>
        <dbReference type="Pfam" id="PF00171"/>
    </source>
</evidence>
<evidence type="ECO:0000256" key="1">
    <source>
        <dbReference type="ARBA" id="ARBA00009986"/>
    </source>
</evidence>
<dbReference type="PROSITE" id="PS00687">
    <property type="entry name" value="ALDEHYDE_DEHYDR_GLU"/>
    <property type="match status" value="1"/>
</dbReference>
<feature type="active site" evidence="3">
    <location>
        <position position="245"/>
    </location>
</feature>
<dbReference type="PROSITE" id="PS00070">
    <property type="entry name" value="ALDEHYDE_DEHYDR_CYS"/>
    <property type="match status" value="1"/>
</dbReference>
<dbReference type="Proteomes" id="UP000494330">
    <property type="component" value="Unassembled WGS sequence"/>
</dbReference>
<evidence type="ECO:0000256" key="2">
    <source>
        <dbReference type="ARBA" id="ARBA00023002"/>
    </source>
</evidence>
<evidence type="ECO:0000256" key="3">
    <source>
        <dbReference type="PROSITE-ProRule" id="PRU10007"/>
    </source>
</evidence>
<dbReference type="InterPro" id="IPR029510">
    <property type="entry name" value="Ald_DH_CS_GLU"/>
</dbReference>
<keyword evidence="2 4" id="KW-0560">Oxidoreductase</keyword>
<dbReference type="EMBL" id="CABVQD010000002">
    <property type="protein sequence ID" value="VWB32029.1"/>
    <property type="molecule type" value="Genomic_DNA"/>
</dbReference>
<accession>A0A6J5EC52</accession>
<dbReference type="InterPro" id="IPR016160">
    <property type="entry name" value="Ald_DH_CS_CYS"/>
</dbReference>
<dbReference type="AlphaFoldDB" id="A0A6J5EC52"/>
<organism evidence="6 7">
    <name type="scientific">Burkholderia paludis</name>
    <dbReference type="NCBI Taxonomy" id="1506587"/>
    <lineage>
        <taxon>Bacteria</taxon>
        <taxon>Pseudomonadati</taxon>
        <taxon>Pseudomonadota</taxon>
        <taxon>Betaproteobacteria</taxon>
        <taxon>Burkholderiales</taxon>
        <taxon>Burkholderiaceae</taxon>
        <taxon>Burkholderia</taxon>
        <taxon>Burkholderia cepacia complex</taxon>
    </lineage>
</organism>
<dbReference type="InterPro" id="IPR015590">
    <property type="entry name" value="Aldehyde_DH_dom"/>
</dbReference>
<gene>
    <name evidence="6" type="ORF">BPA30113_01250</name>
</gene>
<dbReference type="Pfam" id="PF00171">
    <property type="entry name" value="Aldedh"/>
    <property type="match status" value="1"/>
</dbReference>
<dbReference type="InterPro" id="IPR016161">
    <property type="entry name" value="Ald_DH/histidinol_DH"/>
</dbReference>
<name>A0A6J5EC52_9BURK</name>